<dbReference type="NCBIfam" id="TIGR02937">
    <property type="entry name" value="sigma70-ECF"/>
    <property type="match status" value="1"/>
</dbReference>
<dbReference type="OrthoDB" id="2449942at2"/>
<keyword evidence="3" id="KW-1185">Reference proteome</keyword>
<gene>
    <name evidence="2" type="primary">uviA_1</name>
    <name evidence="2" type="ORF">CLTEP_21420</name>
</gene>
<reference evidence="2 3" key="1">
    <citation type="submission" date="2016-02" db="EMBL/GenBank/DDBJ databases">
        <title>Genome sequence of Clostridium tepidiprofundi DSM 19306.</title>
        <authorList>
            <person name="Poehlein A."/>
            <person name="Daniel R."/>
        </authorList>
    </citation>
    <scope>NUCLEOTIDE SEQUENCE [LARGE SCALE GENOMIC DNA]</scope>
    <source>
        <strain evidence="2 3">DSM 19306</strain>
    </source>
</reference>
<evidence type="ECO:0000313" key="3">
    <source>
        <dbReference type="Proteomes" id="UP000075531"/>
    </source>
</evidence>
<dbReference type="InterPro" id="IPR013324">
    <property type="entry name" value="RNA_pol_sigma_r3/r4-like"/>
</dbReference>
<dbReference type="GO" id="GO:0016987">
    <property type="term" value="F:sigma factor activity"/>
    <property type="evidence" value="ECO:0007669"/>
    <property type="project" value="InterPro"/>
</dbReference>
<dbReference type="EMBL" id="LTBA01000033">
    <property type="protein sequence ID" value="KYH33284.1"/>
    <property type="molecule type" value="Genomic_DNA"/>
</dbReference>
<name>A0A151B056_9CLOT</name>
<dbReference type="InterPro" id="IPR013249">
    <property type="entry name" value="RNA_pol_sigma70_r4_t2"/>
</dbReference>
<proteinExistence type="predicted"/>
<comment type="caution">
    <text evidence="2">The sequence shown here is derived from an EMBL/GenBank/DDBJ whole genome shotgun (WGS) entry which is preliminary data.</text>
</comment>
<dbReference type="PATRIC" id="fig|1121338.3.peg.2230"/>
<dbReference type="GO" id="GO:0003677">
    <property type="term" value="F:DNA binding"/>
    <property type="evidence" value="ECO:0007669"/>
    <property type="project" value="InterPro"/>
</dbReference>
<dbReference type="CDD" id="cd06171">
    <property type="entry name" value="Sigma70_r4"/>
    <property type="match status" value="1"/>
</dbReference>
<dbReference type="Gene3D" id="1.10.10.10">
    <property type="entry name" value="Winged helix-like DNA-binding domain superfamily/Winged helix DNA-binding domain"/>
    <property type="match status" value="1"/>
</dbReference>
<accession>A0A151B056</accession>
<organism evidence="2 3">
    <name type="scientific">Clostridium tepidiprofundi DSM 19306</name>
    <dbReference type="NCBI Taxonomy" id="1121338"/>
    <lineage>
        <taxon>Bacteria</taxon>
        <taxon>Bacillati</taxon>
        <taxon>Bacillota</taxon>
        <taxon>Clostridia</taxon>
        <taxon>Eubacteriales</taxon>
        <taxon>Clostridiaceae</taxon>
        <taxon>Clostridium</taxon>
    </lineage>
</organism>
<dbReference type="SUPFAM" id="SSF88659">
    <property type="entry name" value="Sigma3 and sigma4 domains of RNA polymerase sigma factors"/>
    <property type="match status" value="1"/>
</dbReference>
<dbReference type="AlphaFoldDB" id="A0A151B056"/>
<protein>
    <submittedName>
        <fullName evidence="2">Bacteriocin UviA</fullName>
    </submittedName>
</protein>
<evidence type="ECO:0000313" key="2">
    <source>
        <dbReference type="EMBL" id="KYH33284.1"/>
    </source>
</evidence>
<dbReference type="InterPro" id="IPR036388">
    <property type="entry name" value="WH-like_DNA-bd_sf"/>
</dbReference>
<feature type="domain" description="RNA polymerase sigma factor 70 region 4 type 2" evidence="1">
    <location>
        <begin position="114"/>
        <end position="165"/>
    </location>
</feature>
<dbReference type="Proteomes" id="UP000075531">
    <property type="component" value="Unassembled WGS sequence"/>
</dbReference>
<dbReference type="RefSeq" id="WP_066826553.1">
    <property type="nucleotide sequence ID" value="NZ_LTBA01000033.1"/>
</dbReference>
<dbReference type="STRING" id="1121338.CLTEP_21420"/>
<dbReference type="Pfam" id="PF08281">
    <property type="entry name" value="Sigma70_r4_2"/>
    <property type="match status" value="1"/>
</dbReference>
<sequence>MKWSLYELIKKSQMKDNKALMKIIEEFMPIIKKHSRKVRYDDITNELIIALINAVYNIPNVITEEKDIKNYIFKSIINEYNRILKNKTKIYNFEVGIELERLGKKDDDVETRILVYEVMDKLSNLQKEVIEYEFIEGYSESEIAEKLHVSRQAINRTKNRALKKMKLYIQCEYMVLI</sequence>
<dbReference type="InterPro" id="IPR014284">
    <property type="entry name" value="RNA_pol_sigma-70_dom"/>
</dbReference>
<evidence type="ECO:0000259" key="1">
    <source>
        <dbReference type="Pfam" id="PF08281"/>
    </source>
</evidence>
<dbReference type="GO" id="GO:0006352">
    <property type="term" value="P:DNA-templated transcription initiation"/>
    <property type="evidence" value="ECO:0007669"/>
    <property type="project" value="InterPro"/>
</dbReference>